<reference evidence="4 5" key="1">
    <citation type="submission" date="2020-03" db="EMBL/GenBank/DDBJ databases">
        <title>Whole genome shotgun sequence of Phytohabitans rumicis NBRC 108638.</title>
        <authorList>
            <person name="Komaki H."/>
            <person name="Tamura T."/>
        </authorList>
    </citation>
    <scope>NUCLEOTIDE SEQUENCE [LARGE SCALE GENOMIC DNA]</scope>
    <source>
        <strain evidence="4 5">NBRC 108638</strain>
    </source>
</reference>
<dbReference type="PROSITE" id="PS51257">
    <property type="entry name" value="PROKAR_LIPOPROTEIN"/>
    <property type="match status" value="1"/>
</dbReference>
<dbReference type="Proteomes" id="UP000482960">
    <property type="component" value="Unassembled WGS sequence"/>
</dbReference>
<dbReference type="InterPro" id="IPR020904">
    <property type="entry name" value="Sc_DH/Rdtase_CS"/>
</dbReference>
<dbReference type="InterPro" id="IPR002347">
    <property type="entry name" value="SDR_fam"/>
</dbReference>
<organism evidence="4 5">
    <name type="scientific">Phytohabitans rumicis</name>
    <dbReference type="NCBI Taxonomy" id="1076125"/>
    <lineage>
        <taxon>Bacteria</taxon>
        <taxon>Bacillati</taxon>
        <taxon>Actinomycetota</taxon>
        <taxon>Actinomycetes</taxon>
        <taxon>Micromonosporales</taxon>
        <taxon>Micromonosporaceae</taxon>
    </lineage>
</organism>
<dbReference type="Gene3D" id="3.40.50.720">
    <property type="entry name" value="NAD(P)-binding Rossmann-like Domain"/>
    <property type="match status" value="1"/>
</dbReference>
<dbReference type="PANTHER" id="PTHR24321:SF14">
    <property type="entry name" value="SHORT-CHAIN TYPE DEHYDROGENASE_REDUCTASE BLR2146-RELATED"/>
    <property type="match status" value="1"/>
</dbReference>
<dbReference type="Pfam" id="PF13561">
    <property type="entry name" value="adh_short_C2"/>
    <property type="match status" value="1"/>
</dbReference>
<dbReference type="AlphaFoldDB" id="A0A6V8KZ65"/>
<keyword evidence="5" id="KW-1185">Reference proteome</keyword>
<feature type="domain" description="Ketoreductase" evidence="3">
    <location>
        <begin position="7"/>
        <end position="197"/>
    </location>
</feature>
<sequence length="248" mass="25702">MNRFAGKVAVVTGGANGIGAACARRLSAEGATVIIADIDAAGGEQVVAELNTAGGAGRFVECDVASAEDWRRLADITLADHDGVDVLVSNAYAMHVAPTHELPEAAWDRTVDVCLKATYLGVQVLAQPLLQARGAIVAVSSVHSLSSLPGFAAYAAAKGGLNALVRQLAAEYGPDLRVNAVLPGPIVTRQWGELPDTVERAQAEATILRRMGRPDEVAAAIAFLASDEASFITGAALVVDGGWSIRHR</sequence>
<evidence type="ECO:0000256" key="1">
    <source>
        <dbReference type="ARBA" id="ARBA00006484"/>
    </source>
</evidence>
<dbReference type="GO" id="GO:0016491">
    <property type="term" value="F:oxidoreductase activity"/>
    <property type="evidence" value="ECO:0007669"/>
    <property type="project" value="UniProtKB-KW"/>
</dbReference>
<evidence type="ECO:0000313" key="4">
    <source>
        <dbReference type="EMBL" id="GFJ87751.1"/>
    </source>
</evidence>
<dbReference type="InterPro" id="IPR057326">
    <property type="entry name" value="KR_dom"/>
</dbReference>
<accession>A0A6V8KZ65</accession>
<dbReference type="RefSeq" id="WP_173074804.1">
    <property type="nucleotide sequence ID" value="NZ_BAABJB010000032.1"/>
</dbReference>
<proteinExistence type="inferred from homology"/>
<dbReference type="InterPro" id="IPR036291">
    <property type="entry name" value="NAD(P)-bd_dom_sf"/>
</dbReference>
<comment type="caution">
    <text evidence="4">The sequence shown here is derived from an EMBL/GenBank/DDBJ whole genome shotgun (WGS) entry which is preliminary data.</text>
</comment>
<gene>
    <name evidence="4" type="ORF">Prum_013930</name>
</gene>
<dbReference type="CDD" id="cd05233">
    <property type="entry name" value="SDR_c"/>
    <property type="match status" value="1"/>
</dbReference>
<name>A0A6V8KZ65_9ACTN</name>
<dbReference type="SUPFAM" id="SSF51735">
    <property type="entry name" value="NAD(P)-binding Rossmann-fold domains"/>
    <property type="match status" value="1"/>
</dbReference>
<comment type="similarity">
    <text evidence="1">Belongs to the short-chain dehydrogenases/reductases (SDR) family.</text>
</comment>
<evidence type="ECO:0000256" key="2">
    <source>
        <dbReference type="ARBA" id="ARBA00023002"/>
    </source>
</evidence>
<reference evidence="4 5" key="2">
    <citation type="submission" date="2020-03" db="EMBL/GenBank/DDBJ databases">
        <authorList>
            <person name="Ichikawa N."/>
            <person name="Kimura A."/>
            <person name="Kitahashi Y."/>
            <person name="Uohara A."/>
        </authorList>
    </citation>
    <scope>NUCLEOTIDE SEQUENCE [LARGE SCALE GENOMIC DNA]</scope>
    <source>
        <strain evidence="4 5">NBRC 108638</strain>
    </source>
</reference>
<evidence type="ECO:0000259" key="3">
    <source>
        <dbReference type="SMART" id="SM00822"/>
    </source>
</evidence>
<dbReference type="PANTHER" id="PTHR24321">
    <property type="entry name" value="DEHYDROGENASES, SHORT CHAIN"/>
    <property type="match status" value="1"/>
</dbReference>
<evidence type="ECO:0000313" key="5">
    <source>
        <dbReference type="Proteomes" id="UP000482960"/>
    </source>
</evidence>
<dbReference type="NCBIfam" id="NF005559">
    <property type="entry name" value="PRK07231.1"/>
    <property type="match status" value="1"/>
</dbReference>
<protein>
    <submittedName>
        <fullName evidence="4">3-oxoacyl-ACP reductase</fullName>
    </submittedName>
</protein>
<dbReference type="PROSITE" id="PS00061">
    <property type="entry name" value="ADH_SHORT"/>
    <property type="match status" value="1"/>
</dbReference>
<dbReference type="PRINTS" id="PR00081">
    <property type="entry name" value="GDHRDH"/>
</dbReference>
<dbReference type="SMART" id="SM00822">
    <property type="entry name" value="PKS_KR"/>
    <property type="match status" value="1"/>
</dbReference>
<dbReference type="EMBL" id="BLPG01000001">
    <property type="protein sequence ID" value="GFJ87751.1"/>
    <property type="molecule type" value="Genomic_DNA"/>
</dbReference>
<keyword evidence="2" id="KW-0560">Oxidoreductase</keyword>
<dbReference type="PRINTS" id="PR00080">
    <property type="entry name" value="SDRFAMILY"/>
</dbReference>
<dbReference type="FunFam" id="3.40.50.720:FF:000084">
    <property type="entry name" value="Short-chain dehydrogenase reductase"/>
    <property type="match status" value="1"/>
</dbReference>